<keyword evidence="7" id="KW-1185">Reference proteome</keyword>
<evidence type="ECO:0000256" key="3">
    <source>
        <dbReference type="ARBA" id="ARBA00023172"/>
    </source>
</evidence>
<dbReference type="FunFam" id="3.30.390.80:FF:000001">
    <property type="entry name" value="DNA repair protein RAD52 homolog"/>
    <property type="match status" value="1"/>
</dbReference>
<feature type="compositionally biased region" description="Polar residues" evidence="5">
    <location>
        <begin position="661"/>
        <end position="678"/>
    </location>
</feature>
<dbReference type="GO" id="GO:0045002">
    <property type="term" value="P:double-strand break repair via single-strand annealing"/>
    <property type="evidence" value="ECO:0007669"/>
    <property type="project" value="InterPro"/>
</dbReference>
<feature type="region of interest" description="Disordered" evidence="5">
    <location>
        <begin position="519"/>
        <end position="538"/>
    </location>
</feature>
<evidence type="ECO:0000313" key="7">
    <source>
        <dbReference type="Proteomes" id="UP000077684"/>
    </source>
</evidence>
<feature type="compositionally biased region" description="Low complexity" evidence="5">
    <location>
        <begin position="799"/>
        <end position="811"/>
    </location>
</feature>
<name>A0A8X7SYX6_9BASI</name>
<sequence length="836" mass="84698">MAAAEFGALLLADFDHRLDLQNANRLRPSPHPFGARNPGPFGGGPQAVIPAHARTRDLPAPSHFMLHVMAGGIDSLESHDRPVASTSASASNAAAAAVPGAPDFKPASSTISAHHRAAFAESSTMAQKRRLLEDSAGLECSFMGVGTGTGPWDAGSEETARRVATLQARLQQRLGPEYVSSRAGPSGGPKVSYIEGWKAIDLANDVFGFNGWSSSIVNIDVDYLEEHPETGRVNVGVSVTVRVTLRDGTFHEDVGYGSMDNSKSRAAALEKSKKEAVTDALKRTLRTFGRVLGNCLYDKQFLRDVSKVSLPPVKFDPSTLHRRPEFAQAAAGKKPPTTTSEHAEPATTGASASSSTTMPPPPIPAPAPALVRTATAPAPRSVAPNTTSRANAVSDQAQTASPSKPASNPALVRSRTMGPGPVSANSTVLAPRTAGPSVPAGNASVPSDKSHSAQTSVREATSTSTSQAGAEAAAAIAAAATMSAADKARLAEQRRMEAQKRLARTKSMHAGVVGANTTTESAAHTSSVGGAAGTSPAKSALVPGRIEVPTFGPQLGRVSKAESAGAGRASPMNSTPFGPRFVQKSKYPDDSAVFFPDDDDHGEEEEGEQSMEGGGGGSGKKRMLLQENHGAAMGAGEDGLGEGGGADRSVRGPSVGRFTGLTPNSAQLLRSGTTSLSSAAGPVSAGHGHGHGHGHGSTTNGQASGEKRKHSLCGPLQPRRPNHTTAANHFASVTDVGGPSSGGIENLGLAERVSGVGVGVGKVRGVAVAGGGVGAGAGAGAGGMGGGIGGGFAPASAAGAGRWSAGSAGNGVKRAGEGMGGAREEYEMDSSKRVRR</sequence>
<dbReference type="GO" id="GO:0005634">
    <property type="term" value="C:nucleus"/>
    <property type="evidence" value="ECO:0007669"/>
    <property type="project" value="InterPro"/>
</dbReference>
<evidence type="ECO:0000256" key="1">
    <source>
        <dbReference type="ARBA" id="ARBA00006638"/>
    </source>
</evidence>
<feature type="compositionally biased region" description="Polar residues" evidence="5">
    <location>
        <begin position="519"/>
        <end position="528"/>
    </location>
</feature>
<feature type="compositionally biased region" description="Polar residues" evidence="5">
    <location>
        <begin position="444"/>
        <end position="459"/>
    </location>
</feature>
<evidence type="ECO:0000256" key="5">
    <source>
        <dbReference type="SAM" id="MobiDB-lite"/>
    </source>
</evidence>
<comment type="similarity">
    <text evidence="1">Belongs to the RAD52 family.</text>
</comment>
<comment type="caution">
    <text evidence="6">The sequence shown here is derived from an EMBL/GenBank/DDBJ whole genome shotgun (WGS) entry which is preliminary data.</text>
</comment>
<keyword evidence="4" id="KW-0234">DNA repair</keyword>
<feature type="region of interest" description="Disordered" evidence="5">
    <location>
        <begin position="559"/>
        <end position="723"/>
    </location>
</feature>
<feature type="compositionally biased region" description="Basic and acidic residues" evidence="5">
    <location>
        <begin position="822"/>
        <end position="836"/>
    </location>
</feature>
<keyword evidence="3" id="KW-0233">DNA recombination</keyword>
<gene>
    <name evidence="6" type="ORF">A4X06_0g1874</name>
</gene>
<dbReference type="GO" id="GO:0003697">
    <property type="term" value="F:single-stranded DNA binding"/>
    <property type="evidence" value="ECO:0007669"/>
    <property type="project" value="UniProtKB-ARBA"/>
</dbReference>
<keyword evidence="2" id="KW-0227">DNA damage</keyword>
<dbReference type="InterPro" id="IPR004585">
    <property type="entry name" value="DNA_recomb/repair_Rad52"/>
</dbReference>
<dbReference type="PANTHER" id="PTHR12132">
    <property type="entry name" value="DNA REPAIR AND RECOMBINATION PROTEIN RAD52, RAD59"/>
    <property type="match status" value="1"/>
</dbReference>
<dbReference type="InterPro" id="IPR007232">
    <property type="entry name" value="Rad52_Rad59_Rad22"/>
</dbReference>
<dbReference type="GO" id="GO:0000730">
    <property type="term" value="P:DNA recombinase assembly"/>
    <property type="evidence" value="ECO:0007669"/>
    <property type="project" value="InterPro"/>
</dbReference>
<dbReference type="PANTHER" id="PTHR12132:SF1">
    <property type="entry name" value="DNA REPAIR PROTEIN RAD52 HOMOLOG"/>
    <property type="match status" value="1"/>
</dbReference>
<feature type="compositionally biased region" description="Pro residues" evidence="5">
    <location>
        <begin position="358"/>
        <end position="367"/>
    </location>
</feature>
<dbReference type="NCBIfam" id="TIGR00607">
    <property type="entry name" value="rad52"/>
    <property type="match status" value="1"/>
</dbReference>
<evidence type="ECO:0000256" key="2">
    <source>
        <dbReference type="ARBA" id="ARBA00022763"/>
    </source>
</evidence>
<proteinExistence type="inferred from homology"/>
<dbReference type="AlphaFoldDB" id="A0A8X7SYX6"/>
<dbReference type="EMBL" id="LWDE02000128">
    <property type="protein sequence ID" value="KAE8252854.1"/>
    <property type="molecule type" value="Genomic_DNA"/>
</dbReference>
<feature type="compositionally biased region" description="Acidic residues" evidence="5">
    <location>
        <begin position="596"/>
        <end position="609"/>
    </location>
</feature>
<accession>A0A8X7SYX6</accession>
<reference evidence="6" key="1">
    <citation type="submission" date="2016-04" db="EMBL/GenBank/DDBJ databases">
        <authorList>
            <person name="Nguyen H.D."/>
            <person name="Samba Siva P."/>
            <person name="Cullis J."/>
            <person name="Levesque C.A."/>
            <person name="Hambleton S."/>
        </authorList>
    </citation>
    <scope>NUCLEOTIDE SEQUENCE</scope>
    <source>
        <strain evidence="6">DAOMC 236426</strain>
    </source>
</reference>
<dbReference type="Gene3D" id="3.30.390.80">
    <property type="entry name" value="DNA repair protein Rad52/59/22"/>
    <property type="match status" value="1"/>
</dbReference>
<dbReference type="SUPFAM" id="SSF54768">
    <property type="entry name" value="dsRNA-binding domain-like"/>
    <property type="match status" value="1"/>
</dbReference>
<feature type="compositionally biased region" description="Polar residues" evidence="5">
    <location>
        <begin position="383"/>
        <end position="406"/>
    </location>
</feature>
<evidence type="ECO:0000256" key="4">
    <source>
        <dbReference type="ARBA" id="ARBA00023204"/>
    </source>
</evidence>
<reference evidence="6" key="2">
    <citation type="journal article" date="2019" name="IMA Fungus">
        <title>Genome sequencing and comparison of five Tilletia species to identify candidate genes for the detection of regulated species infecting wheat.</title>
        <authorList>
            <person name="Nguyen H.D.T."/>
            <person name="Sultana T."/>
            <person name="Kesanakurti P."/>
            <person name="Hambleton S."/>
        </authorList>
    </citation>
    <scope>NUCLEOTIDE SEQUENCE</scope>
    <source>
        <strain evidence="6">DAOMC 236426</strain>
    </source>
</reference>
<feature type="region of interest" description="Disordered" evidence="5">
    <location>
        <begin position="799"/>
        <end position="836"/>
    </location>
</feature>
<dbReference type="InterPro" id="IPR041247">
    <property type="entry name" value="Rad52_fam"/>
</dbReference>
<dbReference type="Pfam" id="PF04098">
    <property type="entry name" value="Rad52_Rad22"/>
    <property type="match status" value="1"/>
</dbReference>
<feature type="region of interest" description="Disordered" evidence="5">
    <location>
        <begin position="312"/>
        <end position="466"/>
    </location>
</feature>
<evidence type="ECO:0008006" key="8">
    <source>
        <dbReference type="Google" id="ProtNLM"/>
    </source>
</evidence>
<evidence type="ECO:0000313" key="6">
    <source>
        <dbReference type="EMBL" id="KAE8252854.1"/>
    </source>
</evidence>
<dbReference type="Proteomes" id="UP000077684">
    <property type="component" value="Unassembled WGS sequence"/>
</dbReference>
<protein>
    <recommendedName>
        <fullName evidence="8">DNA repair protein RAD52</fullName>
    </recommendedName>
</protein>
<feature type="compositionally biased region" description="Low complexity" evidence="5">
    <location>
        <begin position="345"/>
        <end position="357"/>
    </location>
</feature>
<dbReference type="InterPro" id="IPR042525">
    <property type="entry name" value="Rad52_Rad59_Rad22_sf"/>
</dbReference>
<dbReference type="GO" id="GO:0006312">
    <property type="term" value="P:mitotic recombination"/>
    <property type="evidence" value="ECO:0007669"/>
    <property type="project" value="TreeGrafter"/>
</dbReference>
<feature type="compositionally biased region" description="Gly residues" evidence="5">
    <location>
        <begin position="636"/>
        <end position="646"/>
    </location>
</feature>
<organism evidence="6 7">
    <name type="scientific">Tilletia controversa</name>
    <name type="common">dwarf bunt fungus</name>
    <dbReference type="NCBI Taxonomy" id="13291"/>
    <lineage>
        <taxon>Eukaryota</taxon>
        <taxon>Fungi</taxon>
        <taxon>Dikarya</taxon>
        <taxon>Basidiomycota</taxon>
        <taxon>Ustilaginomycotina</taxon>
        <taxon>Exobasidiomycetes</taxon>
        <taxon>Tilletiales</taxon>
        <taxon>Tilletiaceae</taxon>
        <taxon>Tilletia</taxon>
    </lineage>
</organism>